<dbReference type="AlphaFoldDB" id="A0A250F9G8"/>
<dbReference type="KEGG" id="clk:CGC53_05105"/>
<sequence>MGTKDAELRIVWVPRARMQFLDVLLFWMEKTFSRSYSDKIEAEVEKISNLLKQTPRIGQRVYDFEIVDEELRRVIVLHNFSIYYKIIESRGEIRFIAFWDNRNDPEELDLTEY</sequence>
<evidence type="ECO:0000313" key="2">
    <source>
        <dbReference type="Proteomes" id="UP000217276"/>
    </source>
</evidence>
<dbReference type="RefSeq" id="WP_095913806.1">
    <property type="nucleotide sequence ID" value="NZ_CALIIH010000002.1"/>
</dbReference>
<name>A0A250F9G8_9FLAO</name>
<dbReference type="EMBL" id="CP022384">
    <property type="protein sequence ID" value="ATA81770.1"/>
    <property type="molecule type" value="Genomic_DNA"/>
</dbReference>
<gene>
    <name evidence="1" type="ORF">CGC53_05105</name>
</gene>
<accession>A0A250F9G8</accession>
<keyword evidence="2" id="KW-1185">Reference proteome</keyword>
<proteinExistence type="predicted"/>
<protein>
    <submittedName>
        <fullName evidence="1">Plasmid stabilization protein ParE</fullName>
    </submittedName>
</protein>
<reference evidence="2" key="1">
    <citation type="submission" date="2017-06" db="EMBL/GenBank/DDBJ databases">
        <title>Capnocytophaga spp. assemblies.</title>
        <authorList>
            <person name="Gulvik C.A."/>
        </authorList>
    </citation>
    <scope>NUCLEOTIDE SEQUENCE [LARGE SCALE GENOMIC DNA]</scope>
    <source>
        <strain evidence="2">H6253</strain>
    </source>
</reference>
<evidence type="ECO:0000313" key="1">
    <source>
        <dbReference type="EMBL" id="ATA81770.1"/>
    </source>
</evidence>
<organism evidence="1 2">
    <name type="scientific">Capnocytophaga leadbetteri</name>
    <dbReference type="NCBI Taxonomy" id="327575"/>
    <lineage>
        <taxon>Bacteria</taxon>
        <taxon>Pseudomonadati</taxon>
        <taxon>Bacteroidota</taxon>
        <taxon>Flavobacteriia</taxon>
        <taxon>Flavobacteriales</taxon>
        <taxon>Flavobacteriaceae</taxon>
        <taxon>Capnocytophaga</taxon>
    </lineage>
</organism>
<dbReference type="Proteomes" id="UP000217276">
    <property type="component" value="Chromosome"/>
</dbReference>
<dbReference type="InterPro" id="IPR035093">
    <property type="entry name" value="RelE/ParE_toxin_dom_sf"/>
</dbReference>
<dbReference type="Gene3D" id="3.30.2310.20">
    <property type="entry name" value="RelE-like"/>
    <property type="match status" value="1"/>
</dbReference>